<dbReference type="Proteomes" id="UP001597458">
    <property type="component" value="Unassembled WGS sequence"/>
</dbReference>
<dbReference type="CDD" id="cd03257">
    <property type="entry name" value="ABC_NikE_OppD_transporters"/>
    <property type="match status" value="1"/>
</dbReference>
<keyword evidence="2" id="KW-0547">Nucleotide-binding</keyword>
<dbReference type="Pfam" id="PF00005">
    <property type="entry name" value="ABC_tran"/>
    <property type="match status" value="1"/>
</dbReference>
<dbReference type="PANTHER" id="PTHR43776">
    <property type="entry name" value="TRANSPORT ATP-BINDING PROTEIN"/>
    <property type="match status" value="1"/>
</dbReference>
<feature type="domain" description="ABC transporter" evidence="4">
    <location>
        <begin position="6"/>
        <end position="254"/>
    </location>
</feature>
<dbReference type="PROSITE" id="PS00211">
    <property type="entry name" value="ABC_TRANSPORTER_1"/>
    <property type="match status" value="1"/>
</dbReference>
<dbReference type="InterPro" id="IPR050319">
    <property type="entry name" value="ABC_transp_ATP-bind"/>
</dbReference>
<evidence type="ECO:0000256" key="1">
    <source>
        <dbReference type="ARBA" id="ARBA00022448"/>
    </source>
</evidence>
<dbReference type="InterPro" id="IPR003593">
    <property type="entry name" value="AAA+_ATPase"/>
</dbReference>
<dbReference type="PANTHER" id="PTHR43776:SF8">
    <property type="entry name" value="ABC TRANSPORTER, ATP-BINDING PROTEIN"/>
    <property type="match status" value="1"/>
</dbReference>
<accession>A0ABW5PKE3</accession>
<evidence type="ECO:0000313" key="6">
    <source>
        <dbReference type="Proteomes" id="UP001597458"/>
    </source>
</evidence>
<dbReference type="InterPro" id="IPR003439">
    <property type="entry name" value="ABC_transporter-like_ATP-bd"/>
</dbReference>
<dbReference type="SMART" id="SM00382">
    <property type="entry name" value="AAA"/>
    <property type="match status" value="1"/>
</dbReference>
<dbReference type="EMBL" id="JBHUMR010000001">
    <property type="protein sequence ID" value="MFD2615731.1"/>
    <property type="molecule type" value="Genomic_DNA"/>
</dbReference>
<keyword evidence="6" id="KW-1185">Reference proteome</keyword>
<dbReference type="SUPFAM" id="SSF52540">
    <property type="entry name" value="P-loop containing nucleoside triphosphate hydrolases"/>
    <property type="match status" value="1"/>
</dbReference>
<name>A0ABW5PKE3_9BACI</name>
<dbReference type="Gene3D" id="3.40.50.300">
    <property type="entry name" value="P-loop containing nucleotide triphosphate hydrolases"/>
    <property type="match status" value="1"/>
</dbReference>
<dbReference type="InterPro" id="IPR027417">
    <property type="entry name" value="P-loop_NTPase"/>
</dbReference>
<protein>
    <submittedName>
        <fullName evidence="5">ATP-binding cassette domain-containing protein</fullName>
    </submittedName>
</protein>
<reference evidence="6" key="1">
    <citation type="journal article" date="2019" name="Int. J. Syst. Evol. Microbiol.">
        <title>The Global Catalogue of Microorganisms (GCM) 10K type strain sequencing project: providing services to taxonomists for standard genome sequencing and annotation.</title>
        <authorList>
            <consortium name="The Broad Institute Genomics Platform"/>
            <consortium name="The Broad Institute Genome Sequencing Center for Infectious Disease"/>
            <person name="Wu L."/>
            <person name="Ma J."/>
        </authorList>
    </citation>
    <scope>NUCLEOTIDE SEQUENCE [LARGE SCALE GENOMIC DNA]</scope>
    <source>
        <strain evidence="6">TISTR 2241</strain>
    </source>
</reference>
<keyword evidence="3 5" id="KW-0067">ATP-binding</keyword>
<dbReference type="RefSeq" id="WP_141191363.1">
    <property type="nucleotide sequence ID" value="NZ_JBHUMR010000001.1"/>
</dbReference>
<dbReference type="GO" id="GO:0005524">
    <property type="term" value="F:ATP binding"/>
    <property type="evidence" value="ECO:0007669"/>
    <property type="project" value="UniProtKB-KW"/>
</dbReference>
<dbReference type="InterPro" id="IPR017871">
    <property type="entry name" value="ABC_transporter-like_CS"/>
</dbReference>
<evidence type="ECO:0000256" key="3">
    <source>
        <dbReference type="ARBA" id="ARBA00022840"/>
    </source>
</evidence>
<sequence length="268" mass="30203">MTEPLLEVKNLTKIYGQKKNLLRSGNQVLAVNNVSFTVNKGETFGIVGESGSGKTTIGRMIMQLVNHTNGDILYKGQKYSEFTKESAERFKSKVQIIFQDSGSAFNPRKTIGSQIAYPLLKKIKDRKAVLDEVIKFIEMVGLSKEMAYRYPHELSGGQRQRAGIARALILKPELLVLDEPVSALDVSVKSQIINLLENLQKKYNLTYIFIAHNLDLVAYFCDRIAVMYHGEIKEVGSTKQIYQFPHNPITKKLLSSILTLDGRYKVSN</sequence>
<evidence type="ECO:0000259" key="4">
    <source>
        <dbReference type="PROSITE" id="PS50893"/>
    </source>
</evidence>
<dbReference type="PROSITE" id="PS50893">
    <property type="entry name" value="ABC_TRANSPORTER_2"/>
    <property type="match status" value="1"/>
</dbReference>
<gene>
    <name evidence="5" type="ORF">ACFSTF_00025</name>
</gene>
<proteinExistence type="predicted"/>
<evidence type="ECO:0000313" key="5">
    <source>
        <dbReference type="EMBL" id="MFD2615731.1"/>
    </source>
</evidence>
<comment type="caution">
    <text evidence="5">The sequence shown here is derived from an EMBL/GenBank/DDBJ whole genome shotgun (WGS) entry which is preliminary data.</text>
</comment>
<organism evidence="5 6">
    <name type="scientific">Terrilactibacillus laevilacticus</name>
    <dbReference type="NCBI Taxonomy" id="1380157"/>
    <lineage>
        <taxon>Bacteria</taxon>
        <taxon>Bacillati</taxon>
        <taxon>Bacillota</taxon>
        <taxon>Bacilli</taxon>
        <taxon>Bacillales</taxon>
        <taxon>Bacillaceae</taxon>
        <taxon>Terrilactibacillus</taxon>
    </lineage>
</organism>
<keyword evidence="1" id="KW-0813">Transport</keyword>
<evidence type="ECO:0000256" key="2">
    <source>
        <dbReference type="ARBA" id="ARBA00022741"/>
    </source>
</evidence>